<dbReference type="InterPro" id="IPR027267">
    <property type="entry name" value="AH/BAR_dom_sf"/>
</dbReference>
<accession>A0A8S1EK47</accession>
<dbReference type="Proteomes" id="UP000494206">
    <property type="component" value="Unassembled WGS sequence"/>
</dbReference>
<sequence length="677" mass="76466">MDDVDLRMLQNIENRNSKIVAAINSFRKEIGNCLHSGQKDENFDKRKKKVDLFSLIPILKDYSVELDYLQSTCLYEIFSKSAQLFHNLAELQVRSDIRVEQICDEIHGYSEIEKTYQKTREKVNKLILDYDIASKAFEKEKSQIHQEQLDAAYAKMENGKDQMITDALLFSCREQDITRNVVEYFKEKKRFHEEALTLLDSVIPIFMDTVAQARPSPIFGVDLDAHLEKYQCRISYVIEKSCTLLRQIGFEEKGIFRVNGNNYKVRRIKAAFDSGQYEADENNYIQDPFSVASVLKSYLRELPNPLLTNELYDKWTEVAKIKNEEEKIVAIENTLKLLPPTYRDNLEYLMHFLYDLLLNEQKTSMSASNLAIVMAPNLMSMQLSGCNSAATTIVESLITNAPRFFCFEPQVLRENSVDKPRNDLAEFSTSSPAFTRNIKSAISPRSARPKDKAPPPPPTGALQETSSDMSIDLIDFGNRSVRAQSASDCDEWSDESVPSSQNNSLTRSMTEKRPNRPPPPSLRNPSDILQSRPMSYQIAVSHAERTKQEAPEESGTMPKEIEVPPGDANIAVRKEIEIPLSDAPPTAPERKRMSFIGKQNVTTPKPTSTIVISAPINSQTPSGALSTQTEKNIGRASVRDAGNNRTLVSLDGEPVNKPKPPLPAKPKDLLDKETSRL</sequence>
<reference evidence="4 5" key="1">
    <citation type="submission" date="2020-04" db="EMBL/GenBank/DDBJ databases">
        <authorList>
            <person name="Laetsch R D."/>
            <person name="Stevens L."/>
            <person name="Kumar S."/>
            <person name="Blaxter L. M."/>
        </authorList>
    </citation>
    <scope>NUCLEOTIDE SEQUENCE [LARGE SCALE GENOMIC DNA]</scope>
</reference>
<dbReference type="PANTHER" id="PTHR14130:SF14">
    <property type="entry name" value="RHO GTPASE-ACTIVATING PROTEIN 92B"/>
    <property type="match status" value="1"/>
</dbReference>
<dbReference type="OrthoDB" id="19923at2759"/>
<evidence type="ECO:0000256" key="1">
    <source>
        <dbReference type="ARBA" id="ARBA00022468"/>
    </source>
</evidence>
<dbReference type="PROSITE" id="PS50238">
    <property type="entry name" value="RHOGAP"/>
    <property type="match status" value="1"/>
</dbReference>
<dbReference type="SUPFAM" id="SSF103657">
    <property type="entry name" value="BAR/IMD domain-like"/>
    <property type="match status" value="1"/>
</dbReference>
<protein>
    <recommendedName>
        <fullName evidence="3">Rho-GAP domain-containing protein</fullName>
    </recommendedName>
</protein>
<dbReference type="InterPro" id="IPR000198">
    <property type="entry name" value="RhoGAP_dom"/>
</dbReference>
<organism evidence="4 5">
    <name type="scientific">Caenorhabditis bovis</name>
    <dbReference type="NCBI Taxonomy" id="2654633"/>
    <lineage>
        <taxon>Eukaryota</taxon>
        <taxon>Metazoa</taxon>
        <taxon>Ecdysozoa</taxon>
        <taxon>Nematoda</taxon>
        <taxon>Chromadorea</taxon>
        <taxon>Rhabditida</taxon>
        <taxon>Rhabditina</taxon>
        <taxon>Rhabditomorpha</taxon>
        <taxon>Rhabditoidea</taxon>
        <taxon>Rhabditidae</taxon>
        <taxon>Peloderinae</taxon>
        <taxon>Caenorhabditis</taxon>
    </lineage>
</organism>
<dbReference type="Gene3D" id="1.10.555.10">
    <property type="entry name" value="Rho GTPase activation protein"/>
    <property type="match status" value="1"/>
</dbReference>
<feature type="compositionally biased region" description="Polar residues" evidence="2">
    <location>
        <begin position="597"/>
        <end position="631"/>
    </location>
</feature>
<evidence type="ECO:0000313" key="4">
    <source>
        <dbReference type="EMBL" id="CAB3400571.1"/>
    </source>
</evidence>
<dbReference type="AlphaFoldDB" id="A0A8S1EK47"/>
<dbReference type="SMART" id="SM00324">
    <property type="entry name" value="RhoGAP"/>
    <property type="match status" value="1"/>
</dbReference>
<dbReference type="SUPFAM" id="SSF48350">
    <property type="entry name" value="GTPase activation domain, GAP"/>
    <property type="match status" value="1"/>
</dbReference>
<dbReference type="InterPro" id="IPR008936">
    <property type="entry name" value="Rho_GTPase_activation_prot"/>
</dbReference>
<keyword evidence="5" id="KW-1185">Reference proteome</keyword>
<feature type="domain" description="Rho-GAP" evidence="3">
    <location>
        <begin position="221"/>
        <end position="405"/>
    </location>
</feature>
<dbReference type="GO" id="GO:0032956">
    <property type="term" value="P:regulation of actin cytoskeleton organization"/>
    <property type="evidence" value="ECO:0007669"/>
    <property type="project" value="TreeGrafter"/>
</dbReference>
<dbReference type="Pfam" id="PF00620">
    <property type="entry name" value="RhoGAP"/>
    <property type="match status" value="1"/>
</dbReference>
<evidence type="ECO:0000313" key="5">
    <source>
        <dbReference type="Proteomes" id="UP000494206"/>
    </source>
</evidence>
<feature type="region of interest" description="Disordered" evidence="2">
    <location>
        <begin position="485"/>
        <end position="565"/>
    </location>
</feature>
<dbReference type="PANTHER" id="PTHR14130">
    <property type="entry name" value="3BP-1 RELATED RHOGAP"/>
    <property type="match status" value="1"/>
</dbReference>
<keyword evidence="1" id="KW-0343">GTPase activation</keyword>
<dbReference type="GO" id="GO:0007165">
    <property type="term" value="P:signal transduction"/>
    <property type="evidence" value="ECO:0007669"/>
    <property type="project" value="InterPro"/>
</dbReference>
<name>A0A8S1EK47_9PELO</name>
<feature type="region of interest" description="Disordered" evidence="2">
    <location>
        <begin position="577"/>
        <end position="677"/>
    </location>
</feature>
<evidence type="ECO:0000256" key="2">
    <source>
        <dbReference type="SAM" id="MobiDB-lite"/>
    </source>
</evidence>
<dbReference type="Gene3D" id="1.20.1270.60">
    <property type="entry name" value="Arfaptin homology (AH) domain/BAR domain"/>
    <property type="match status" value="1"/>
</dbReference>
<dbReference type="InterPro" id="IPR047165">
    <property type="entry name" value="RHG17/44/SH3BP1-like"/>
</dbReference>
<dbReference type="EMBL" id="CADEPM010000002">
    <property type="protein sequence ID" value="CAB3400571.1"/>
    <property type="molecule type" value="Genomic_DNA"/>
</dbReference>
<feature type="region of interest" description="Disordered" evidence="2">
    <location>
        <begin position="440"/>
        <end position="467"/>
    </location>
</feature>
<evidence type="ECO:0000259" key="3">
    <source>
        <dbReference type="PROSITE" id="PS50238"/>
    </source>
</evidence>
<feature type="compositionally biased region" description="Polar residues" evidence="2">
    <location>
        <begin position="496"/>
        <end position="508"/>
    </location>
</feature>
<proteinExistence type="predicted"/>
<feature type="compositionally biased region" description="Basic and acidic residues" evidence="2">
    <location>
        <begin position="665"/>
        <end position="677"/>
    </location>
</feature>
<dbReference type="GO" id="GO:0035020">
    <property type="term" value="P:regulation of Rac protein signal transduction"/>
    <property type="evidence" value="ECO:0007669"/>
    <property type="project" value="TreeGrafter"/>
</dbReference>
<comment type="caution">
    <text evidence="4">The sequence shown here is derived from an EMBL/GenBank/DDBJ whole genome shotgun (WGS) entry which is preliminary data.</text>
</comment>
<dbReference type="GO" id="GO:0005096">
    <property type="term" value="F:GTPase activator activity"/>
    <property type="evidence" value="ECO:0007669"/>
    <property type="project" value="UniProtKB-KW"/>
</dbReference>
<gene>
    <name evidence="4" type="ORF">CBOVIS_LOCUS3480</name>
</gene>